<keyword evidence="2" id="KW-1185">Reference proteome</keyword>
<evidence type="ECO:0000313" key="1">
    <source>
        <dbReference type="Ensembl" id="ENSCCRP00000109376.1"/>
    </source>
</evidence>
<protein>
    <submittedName>
        <fullName evidence="1">Uncharacterized protein</fullName>
    </submittedName>
</protein>
<accession>A0A9J7XS90</accession>
<dbReference type="Ensembl" id="ENSCCRT00000167661.1">
    <property type="protein sequence ID" value="ENSCCRP00000109376.1"/>
    <property type="gene ID" value="ENSCCRG00000073117.1"/>
</dbReference>
<dbReference type="Proteomes" id="UP001108240">
    <property type="component" value="Unplaced"/>
</dbReference>
<reference evidence="1" key="1">
    <citation type="submission" date="2025-08" db="UniProtKB">
        <authorList>
            <consortium name="Ensembl"/>
        </authorList>
    </citation>
    <scope>IDENTIFICATION</scope>
</reference>
<evidence type="ECO:0000313" key="2">
    <source>
        <dbReference type="Proteomes" id="UP001108240"/>
    </source>
</evidence>
<sequence length="53" mass="6132">HNNLLPLSTPSKKVTLSNVPPFIPNEVLIGLLARYGKTSLEFHQWRCCYFIFK</sequence>
<reference evidence="1" key="2">
    <citation type="submission" date="2025-09" db="UniProtKB">
        <authorList>
            <consortium name="Ensembl"/>
        </authorList>
    </citation>
    <scope>IDENTIFICATION</scope>
</reference>
<name>A0A9J7XS90_CYPCA</name>
<proteinExistence type="predicted"/>
<dbReference type="AlphaFoldDB" id="A0A9J7XS90"/>
<organism evidence="1 2">
    <name type="scientific">Cyprinus carpio carpio</name>
    <dbReference type="NCBI Taxonomy" id="630221"/>
    <lineage>
        <taxon>Eukaryota</taxon>
        <taxon>Metazoa</taxon>
        <taxon>Chordata</taxon>
        <taxon>Craniata</taxon>
        <taxon>Vertebrata</taxon>
        <taxon>Euteleostomi</taxon>
        <taxon>Actinopterygii</taxon>
        <taxon>Neopterygii</taxon>
        <taxon>Teleostei</taxon>
        <taxon>Ostariophysi</taxon>
        <taxon>Cypriniformes</taxon>
        <taxon>Cyprinidae</taxon>
        <taxon>Cyprininae</taxon>
        <taxon>Cyprinus</taxon>
    </lineage>
</organism>